<evidence type="ECO:0000313" key="6">
    <source>
        <dbReference type="EMBL" id="GLC84195.1"/>
    </source>
</evidence>
<evidence type="ECO:0000259" key="5">
    <source>
        <dbReference type="Pfam" id="PF09394"/>
    </source>
</evidence>
<evidence type="ECO:0000256" key="4">
    <source>
        <dbReference type="SAM" id="SignalP"/>
    </source>
</evidence>
<dbReference type="Pfam" id="PF09394">
    <property type="entry name" value="Inhibitor_I42"/>
    <property type="match status" value="1"/>
</dbReference>
<comment type="caution">
    <text evidence="6">The sequence shown here is derived from an EMBL/GenBank/DDBJ whole genome shotgun (WGS) entry which is preliminary data.</text>
</comment>
<sequence length="129" mass="13528">MRRRGAIAVMLAALAAGLVGCAAAQTRVDADEPTAVVKVGEEVVVDLGEVNSSVGTEWVLVEEPDPAVLGGEEVDFDSDQPNPPPGSSSNMTVTFDAVGAGETTLTYEYRFRGEASKDRGPLTFTITVR</sequence>
<evidence type="ECO:0000313" key="7">
    <source>
        <dbReference type="Proteomes" id="UP001165068"/>
    </source>
</evidence>
<dbReference type="RefSeq" id="WP_285631631.1">
    <property type="nucleotide sequence ID" value="NZ_BAAAUK010000003.1"/>
</dbReference>
<dbReference type="InterPro" id="IPR018990">
    <property type="entry name" value="Prot_inh_I42_chagasin"/>
</dbReference>
<dbReference type="PROSITE" id="PS51257">
    <property type="entry name" value="PROKAR_LIPOPROTEIN"/>
    <property type="match status" value="1"/>
</dbReference>
<keyword evidence="1" id="KW-0646">Protease inhibitor</keyword>
<evidence type="ECO:0000256" key="3">
    <source>
        <dbReference type="SAM" id="MobiDB-lite"/>
    </source>
</evidence>
<proteinExistence type="predicted"/>
<keyword evidence="7" id="KW-1185">Reference proteome</keyword>
<evidence type="ECO:0000256" key="2">
    <source>
        <dbReference type="ARBA" id="ARBA00022704"/>
    </source>
</evidence>
<dbReference type="InterPro" id="IPR036331">
    <property type="entry name" value="Chagasin-like_sf"/>
</dbReference>
<organism evidence="6 7">
    <name type="scientific">Microbacterium arabinogalactanolyticum</name>
    <dbReference type="NCBI Taxonomy" id="69365"/>
    <lineage>
        <taxon>Bacteria</taxon>
        <taxon>Bacillati</taxon>
        <taxon>Actinomycetota</taxon>
        <taxon>Actinomycetes</taxon>
        <taxon>Micrococcales</taxon>
        <taxon>Microbacteriaceae</taxon>
        <taxon>Microbacterium</taxon>
    </lineage>
</organism>
<keyword evidence="2" id="KW-0789">Thiol protease inhibitor</keyword>
<reference evidence="6" key="1">
    <citation type="submission" date="2022-08" db="EMBL/GenBank/DDBJ databases">
        <title>Draft genome sequence of Microbacterium arabinogalactanolyticum JCM 9171.</title>
        <authorList>
            <person name="Fujita K."/>
            <person name="Ishiwata A."/>
            <person name="Fushinobu S."/>
        </authorList>
    </citation>
    <scope>NUCLEOTIDE SEQUENCE</scope>
    <source>
        <strain evidence="6">JCM 9171</strain>
    </source>
</reference>
<dbReference type="Proteomes" id="UP001165068">
    <property type="component" value="Unassembled WGS sequence"/>
</dbReference>
<keyword evidence="4" id="KW-0732">Signal</keyword>
<dbReference type="Gene3D" id="2.60.40.2020">
    <property type="match status" value="1"/>
</dbReference>
<dbReference type="SUPFAM" id="SSF141066">
    <property type="entry name" value="ICP-like"/>
    <property type="match status" value="1"/>
</dbReference>
<feature type="signal peptide" evidence="4">
    <location>
        <begin position="1"/>
        <end position="24"/>
    </location>
</feature>
<evidence type="ECO:0000256" key="1">
    <source>
        <dbReference type="ARBA" id="ARBA00022690"/>
    </source>
</evidence>
<dbReference type="EMBL" id="BRZC01000003">
    <property type="protein sequence ID" value="GLC84195.1"/>
    <property type="molecule type" value="Genomic_DNA"/>
</dbReference>
<feature type="domain" description="Proteinase inhibitor I42 chagasin" evidence="5">
    <location>
        <begin position="37"/>
        <end position="128"/>
    </location>
</feature>
<feature type="chain" id="PRO_5047244488" description="Proteinase inhibitor I42 chagasin domain-containing protein" evidence="4">
    <location>
        <begin position="25"/>
        <end position="129"/>
    </location>
</feature>
<gene>
    <name evidence="6" type="ORF">MIAR_07830</name>
</gene>
<protein>
    <recommendedName>
        <fullName evidence="5">Proteinase inhibitor I42 chagasin domain-containing protein</fullName>
    </recommendedName>
</protein>
<feature type="region of interest" description="Disordered" evidence="3">
    <location>
        <begin position="69"/>
        <end position="93"/>
    </location>
</feature>
<name>A0ABQ5NFI5_9MICO</name>
<accession>A0ABQ5NFI5</accession>